<evidence type="ECO:0000313" key="8">
    <source>
        <dbReference type="EMBL" id="EEQ32830.1"/>
    </source>
</evidence>
<dbReference type="Gene3D" id="4.10.240.10">
    <property type="entry name" value="Zn(2)-C6 fungal-type DNA-binding domain"/>
    <property type="match status" value="1"/>
</dbReference>
<keyword evidence="1" id="KW-0479">Metal-binding</keyword>
<dbReference type="HOGENOM" id="CLU_009827_0_0_1"/>
<dbReference type="InterPro" id="IPR036864">
    <property type="entry name" value="Zn2-C6_fun-type_DNA-bd_sf"/>
</dbReference>
<dbReference type="PANTHER" id="PTHR31668">
    <property type="entry name" value="GLUCOSE TRANSPORT TRANSCRIPTION REGULATOR RGT1-RELATED-RELATED"/>
    <property type="match status" value="1"/>
</dbReference>
<name>C5FSH7_ARTOC</name>
<dbReference type="CDD" id="cd00067">
    <property type="entry name" value="GAL4"/>
    <property type="match status" value="1"/>
</dbReference>
<feature type="compositionally biased region" description="Basic and acidic residues" evidence="6">
    <location>
        <begin position="95"/>
        <end position="104"/>
    </location>
</feature>
<sequence>MAAPPRPTTVAPRDTQQYALSTGSRPYRSHKVRACDLCRKRKSRCTVDLPGQSCLLCRVQGADCHYGEDKSNLMDQPAPNVNTETKPWSMPPDTKGLKRTHDEMNSASPARSLMDIPRMLSKENHAKSKAKVESEHGYRHGPGESVHIVGPVAAADAQVIERYTERSNNHSPDRKTPYNVYSNDPRKPILYTTVSRRRQGLKTTGTPGENQRDILEQIIGPFKHDLIKIFLDKINASFPLFDEEAFLSGYEAQDDSVPPALLCQVYATSLIYWNQSPVLAPHPKPDVRYAVNMAVAALHEEFSAPGLSTLSAALIDLTGRPIFSTTGNAINSGRTVALSHCLGLNRDPSNWKLSRAEKNQRIRLWWGVVIHDKWASYGHGVPPHISRNQYDVPLPTISVLVPQANPTQQRVRAAHCYIALCQLTEILGDLLPLVYGLQPRPSKETSKILRRMRSDLDRWEDSLPDWLRVPQDQDTPSTSGSSSMQLAFLALKMLVCRVELQEVNPSDNPNAEARRYFQTECRKAAEEIVQFMLSLRKPQYQEFWMSSTDSSYHLTSTATLLVRSALETSDPEIARACLNNVSILRGVLEKARAENDWDVGDMCLDHCEKILSKHTTEEVVQASELNRNTAMNHHGSDAPEATAMTPYDRATHNDIVDDMMSISGTFGTMDGFPFDMTGIWDVSGLQDHDTSFINMTPLPYHLLKEKRDR</sequence>
<proteinExistence type="predicted"/>
<feature type="compositionally biased region" description="Polar residues" evidence="6">
    <location>
        <begin position="14"/>
        <end position="24"/>
    </location>
</feature>
<dbReference type="SMART" id="SM00906">
    <property type="entry name" value="Fungal_trans"/>
    <property type="match status" value="1"/>
</dbReference>
<dbReference type="Pfam" id="PF04082">
    <property type="entry name" value="Fungal_trans"/>
    <property type="match status" value="1"/>
</dbReference>
<dbReference type="PANTHER" id="PTHR31668:SF10">
    <property type="entry name" value="ZN(II)2CYS6 TRANSCRIPTION FACTOR (EUROFUNG)"/>
    <property type="match status" value="1"/>
</dbReference>
<feature type="region of interest" description="Disordered" evidence="6">
    <location>
        <begin position="1"/>
        <end position="25"/>
    </location>
</feature>
<dbReference type="AlphaFoldDB" id="C5FSH7"/>
<dbReference type="SMART" id="SM00066">
    <property type="entry name" value="GAL4"/>
    <property type="match status" value="1"/>
</dbReference>
<keyword evidence="5" id="KW-0539">Nucleus</keyword>
<dbReference type="SUPFAM" id="SSF57701">
    <property type="entry name" value="Zn2/Cys6 DNA-binding domain"/>
    <property type="match status" value="1"/>
</dbReference>
<dbReference type="PROSITE" id="PS50048">
    <property type="entry name" value="ZN2_CY6_FUNGAL_2"/>
    <property type="match status" value="1"/>
</dbReference>
<dbReference type="InterPro" id="IPR050797">
    <property type="entry name" value="Carb_Metab_Trans_Reg"/>
</dbReference>
<dbReference type="eggNOG" id="ENOG502QW96">
    <property type="taxonomic scope" value="Eukaryota"/>
</dbReference>
<dbReference type="Proteomes" id="UP000002035">
    <property type="component" value="Unassembled WGS sequence"/>
</dbReference>
<evidence type="ECO:0000256" key="5">
    <source>
        <dbReference type="ARBA" id="ARBA00023242"/>
    </source>
</evidence>
<protein>
    <recommendedName>
        <fullName evidence="7">Zn(2)-C6 fungal-type domain-containing protein</fullName>
    </recommendedName>
</protein>
<dbReference type="GeneID" id="9227191"/>
<dbReference type="GO" id="GO:0000981">
    <property type="term" value="F:DNA-binding transcription factor activity, RNA polymerase II-specific"/>
    <property type="evidence" value="ECO:0007669"/>
    <property type="project" value="InterPro"/>
</dbReference>
<keyword evidence="4" id="KW-0804">Transcription</keyword>
<dbReference type="RefSeq" id="XP_002845780.1">
    <property type="nucleotide sequence ID" value="XM_002845734.1"/>
</dbReference>
<keyword evidence="3" id="KW-0238">DNA-binding</keyword>
<evidence type="ECO:0000259" key="7">
    <source>
        <dbReference type="PROSITE" id="PS50048"/>
    </source>
</evidence>
<dbReference type="PROSITE" id="PS00463">
    <property type="entry name" value="ZN2_CY6_FUNGAL_1"/>
    <property type="match status" value="1"/>
</dbReference>
<dbReference type="Pfam" id="PF00172">
    <property type="entry name" value="Zn_clus"/>
    <property type="match status" value="1"/>
</dbReference>
<reference evidence="9" key="1">
    <citation type="journal article" date="2012" name="MBio">
        <title>Comparative genome analysis of Trichophyton rubrum and related dermatophytes reveals candidate genes involved in infection.</title>
        <authorList>
            <person name="Martinez D.A."/>
            <person name="Oliver B.G."/>
            <person name="Graeser Y."/>
            <person name="Goldberg J.M."/>
            <person name="Li W."/>
            <person name="Martinez-Rossi N.M."/>
            <person name="Monod M."/>
            <person name="Shelest E."/>
            <person name="Barton R.C."/>
            <person name="Birch E."/>
            <person name="Brakhage A.A."/>
            <person name="Chen Z."/>
            <person name="Gurr S.J."/>
            <person name="Heiman D."/>
            <person name="Heitman J."/>
            <person name="Kosti I."/>
            <person name="Rossi A."/>
            <person name="Saif S."/>
            <person name="Samalova M."/>
            <person name="Saunders C.W."/>
            <person name="Shea T."/>
            <person name="Summerbell R.C."/>
            <person name="Xu J."/>
            <person name="Young S."/>
            <person name="Zeng Q."/>
            <person name="Birren B.W."/>
            <person name="Cuomo C.A."/>
            <person name="White T.C."/>
        </authorList>
    </citation>
    <scope>NUCLEOTIDE SEQUENCE [LARGE SCALE GENOMIC DNA]</scope>
    <source>
        <strain evidence="9">ATCC MYA-4605 / CBS 113480</strain>
    </source>
</reference>
<keyword evidence="2" id="KW-0805">Transcription regulation</keyword>
<evidence type="ECO:0000313" key="9">
    <source>
        <dbReference type="Proteomes" id="UP000002035"/>
    </source>
</evidence>
<dbReference type="STRING" id="554155.C5FSH7"/>
<evidence type="ECO:0000256" key="1">
    <source>
        <dbReference type="ARBA" id="ARBA00022723"/>
    </source>
</evidence>
<dbReference type="OrthoDB" id="3034343at2759"/>
<dbReference type="InterPro" id="IPR007219">
    <property type="entry name" value="XnlR_reg_dom"/>
</dbReference>
<feature type="region of interest" description="Disordered" evidence="6">
    <location>
        <begin position="75"/>
        <end position="108"/>
    </location>
</feature>
<organism evidence="8 9">
    <name type="scientific">Arthroderma otae (strain ATCC MYA-4605 / CBS 113480)</name>
    <name type="common">Microsporum canis</name>
    <dbReference type="NCBI Taxonomy" id="554155"/>
    <lineage>
        <taxon>Eukaryota</taxon>
        <taxon>Fungi</taxon>
        <taxon>Dikarya</taxon>
        <taxon>Ascomycota</taxon>
        <taxon>Pezizomycotina</taxon>
        <taxon>Eurotiomycetes</taxon>
        <taxon>Eurotiomycetidae</taxon>
        <taxon>Onygenales</taxon>
        <taxon>Arthrodermataceae</taxon>
        <taxon>Microsporum</taxon>
    </lineage>
</organism>
<dbReference type="EMBL" id="DS995705">
    <property type="protein sequence ID" value="EEQ32830.1"/>
    <property type="molecule type" value="Genomic_DNA"/>
</dbReference>
<dbReference type="OMA" id="MCLDHCE"/>
<accession>C5FSH7</accession>
<dbReference type="GO" id="GO:0003677">
    <property type="term" value="F:DNA binding"/>
    <property type="evidence" value="ECO:0007669"/>
    <property type="project" value="UniProtKB-KW"/>
</dbReference>
<dbReference type="GO" id="GO:0005634">
    <property type="term" value="C:nucleus"/>
    <property type="evidence" value="ECO:0007669"/>
    <property type="project" value="TreeGrafter"/>
</dbReference>
<evidence type="ECO:0000256" key="4">
    <source>
        <dbReference type="ARBA" id="ARBA00023163"/>
    </source>
</evidence>
<dbReference type="CDD" id="cd12148">
    <property type="entry name" value="fungal_TF_MHR"/>
    <property type="match status" value="1"/>
</dbReference>
<feature type="domain" description="Zn(2)-C6 fungal-type" evidence="7">
    <location>
        <begin position="34"/>
        <end position="66"/>
    </location>
</feature>
<evidence type="ECO:0000256" key="3">
    <source>
        <dbReference type="ARBA" id="ARBA00023125"/>
    </source>
</evidence>
<dbReference type="GO" id="GO:0008270">
    <property type="term" value="F:zinc ion binding"/>
    <property type="evidence" value="ECO:0007669"/>
    <property type="project" value="InterPro"/>
</dbReference>
<dbReference type="VEuPathDB" id="FungiDB:MCYG_05649"/>
<evidence type="ECO:0000256" key="2">
    <source>
        <dbReference type="ARBA" id="ARBA00023015"/>
    </source>
</evidence>
<dbReference type="InterPro" id="IPR001138">
    <property type="entry name" value="Zn2Cys6_DnaBD"/>
</dbReference>
<dbReference type="GO" id="GO:0006351">
    <property type="term" value="P:DNA-templated transcription"/>
    <property type="evidence" value="ECO:0007669"/>
    <property type="project" value="InterPro"/>
</dbReference>
<keyword evidence="9" id="KW-1185">Reference proteome</keyword>
<dbReference type="GO" id="GO:0001080">
    <property type="term" value="P:nitrogen catabolite activation of transcription from RNA polymerase II promoter"/>
    <property type="evidence" value="ECO:0007669"/>
    <property type="project" value="TreeGrafter"/>
</dbReference>
<evidence type="ECO:0000256" key="6">
    <source>
        <dbReference type="SAM" id="MobiDB-lite"/>
    </source>
</evidence>
<gene>
    <name evidence="8" type="ORF">MCYG_05649</name>
</gene>